<evidence type="ECO:0000256" key="1">
    <source>
        <dbReference type="SAM" id="MobiDB-lite"/>
    </source>
</evidence>
<feature type="region of interest" description="Disordered" evidence="1">
    <location>
        <begin position="20"/>
        <end position="43"/>
    </location>
</feature>
<name>A0A9W6WF52_CANBO</name>
<evidence type="ECO:0000313" key="2">
    <source>
        <dbReference type="EMBL" id="GME66947.1"/>
    </source>
</evidence>
<dbReference type="EMBL" id="BSXN01000068">
    <property type="protein sequence ID" value="GME66947.1"/>
    <property type="molecule type" value="Genomic_DNA"/>
</dbReference>
<protein>
    <submittedName>
        <fullName evidence="2">Unnamed protein product</fullName>
    </submittedName>
</protein>
<dbReference type="GO" id="GO:0006206">
    <property type="term" value="P:pyrimidine nucleobase metabolic process"/>
    <property type="evidence" value="ECO:0007669"/>
    <property type="project" value="TreeGrafter"/>
</dbReference>
<dbReference type="InterPro" id="IPR023214">
    <property type="entry name" value="HAD_sf"/>
</dbReference>
<dbReference type="NCBIfam" id="TIGR01509">
    <property type="entry name" value="HAD-SF-IA-v3"/>
    <property type="match status" value="1"/>
</dbReference>
<sequence length="319" mass="36748">MSALKLNELKDIENLEADIAKSASMSQDPSTASTNGQDQDDLREDTILQRNSSSQLSLLELQSPDYIKLKSNLPDVNLKYKFGPVPKDDKKVFFFDIDNCLYQRSYKIHDLMQIYIHRFFKKTLQLNDEEAHELHLRYYKEYGLAIEGLVRHHKINALEYNKVVDDALPLDQILKPNPKLREMLLHLRKSGKVDRLWLFTNAYKNHGIRVIKLLGLGDCFDGLTFCDYAEFPLTCKPMKAMFDKALNEAGVSDPKNAYFIDDSGLNVKAANQLGWGKIIQYVEREEDIPELVGAHDEARNGIHVIRDVLELREVCKELF</sequence>
<dbReference type="FunFam" id="1.10.150.450:FF:000001">
    <property type="entry name" value="SDT1p Pyrimidine nucleotidase"/>
    <property type="match status" value="1"/>
</dbReference>
<gene>
    <name evidence="2" type="ORF">Cboi02_000038500</name>
</gene>
<dbReference type="SUPFAM" id="SSF56784">
    <property type="entry name" value="HAD-like"/>
    <property type="match status" value="1"/>
</dbReference>
<dbReference type="GO" id="GO:0008252">
    <property type="term" value="F:nucleotidase activity"/>
    <property type="evidence" value="ECO:0007669"/>
    <property type="project" value="TreeGrafter"/>
</dbReference>
<dbReference type="SFLD" id="SFLDS00003">
    <property type="entry name" value="Haloacid_Dehalogenase"/>
    <property type="match status" value="1"/>
</dbReference>
<dbReference type="Gene3D" id="3.40.50.1000">
    <property type="entry name" value="HAD superfamily/HAD-like"/>
    <property type="match status" value="1"/>
</dbReference>
<organism evidence="2 3">
    <name type="scientific">Candida boidinii</name>
    <name type="common">Yeast</name>
    <dbReference type="NCBI Taxonomy" id="5477"/>
    <lineage>
        <taxon>Eukaryota</taxon>
        <taxon>Fungi</taxon>
        <taxon>Dikarya</taxon>
        <taxon>Ascomycota</taxon>
        <taxon>Saccharomycotina</taxon>
        <taxon>Pichiomycetes</taxon>
        <taxon>Pichiales</taxon>
        <taxon>Pichiaceae</taxon>
        <taxon>Ogataea</taxon>
        <taxon>Ogataea/Candida clade</taxon>
    </lineage>
</organism>
<dbReference type="SFLD" id="SFLDG01129">
    <property type="entry name" value="C1.5:_HAD__Beta-PGM__Phosphata"/>
    <property type="match status" value="1"/>
</dbReference>
<dbReference type="NCBIfam" id="TIGR01993">
    <property type="entry name" value="Pyr-5-nucltdase"/>
    <property type="match status" value="1"/>
</dbReference>
<dbReference type="InterPro" id="IPR052791">
    <property type="entry name" value="SSM1_domain"/>
</dbReference>
<dbReference type="InterPro" id="IPR006439">
    <property type="entry name" value="HAD-SF_hydro_IA"/>
</dbReference>
<dbReference type="PANTHER" id="PTHR47438">
    <property type="entry name" value="PHOSPHATE METABOLISM PROTEIN 8-RELATED"/>
    <property type="match status" value="1"/>
</dbReference>
<keyword evidence="3" id="KW-1185">Reference proteome</keyword>
<dbReference type="AlphaFoldDB" id="A0A9W6WF52"/>
<evidence type="ECO:0000313" key="3">
    <source>
        <dbReference type="Proteomes" id="UP001165120"/>
    </source>
</evidence>
<dbReference type="InterPro" id="IPR036412">
    <property type="entry name" value="HAD-like_sf"/>
</dbReference>
<dbReference type="Gene3D" id="1.10.150.450">
    <property type="match status" value="1"/>
</dbReference>
<dbReference type="InterPro" id="IPR010237">
    <property type="entry name" value="Pyr-5-nucltdase"/>
</dbReference>
<dbReference type="Proteomes" id="UP001165120">
    <property type="component" value="Unassembled WGS sequence"/>
</dbReference>
<dbReference type="Pfam" id="PF00702">
    <property type="entry name" value="Hydrolase"/>
    <property type="match status" value="1"/>
</dbReference>
<accession>A0A9W6WF52</accession>
<comment type="caution">
    <text evidence="2">The sequence shown here is derived from an EMBL/GenBank/DDBJ whole genome shotgun (WGS) entry which is preliminary data.</text>
</comment>
<dbReference type="PANTHER" id="PTHR47438:SF1">
    <property type="entry name" value="PHOSPHATE METABOLISM PROTEIN 8-RELATED"/>
    <property type="match status" value="1"/>
</dbReference>
<proteinExistence type="predicted"/>
<dbReference type="GO" id="GO:0009166">
    <property type="term" value="P:nucleotide catabolic process"/>
    <property type="evidence" value="ECO:0007669"/>
    <property type="project" value="TreeGrafter"/>
</dbReference>
<reference evidence="2" key="1">
    <citation type="submission" date="2023-04" db="EMBL/GenBank/DDBJ databases">
        <title>Candida boidinii NBRC 10035.</title>
        <authorList>
            <person name="Ichikawa N."/>
            <person name="Sato H."/>
            <person name="Tonouchi N."/>
        </authorList>
    </citation>
    <scope>NUCLEOTIDE SEQUENCE</scope>
    <source>
        <strain evidence="2">NBRC 10035</strain>
    </source>
</reference>
<dbReference type="SFLD" id="SFLDG01132">
    <property type="entry name" value="C1.5.3:_5'-Nucleotidase_Like"/>
    <property type="match status" value="1"/>
</dbReference>
<feature type="compositionally biased region" description="Polar residues" evidence="1">
    <location>
        <begin position="23"/>
        <end position="37"/>
    </location>
</feature>